<reference evidence="1 2" key="1">
    <citation type="submission" date="2017-06" db="EMBL/GenBank/DDBJ databases">
        <authorList>
            <person name="Swanenburg J."/>
            <person name="Kort R."/>
        </authorList>
    </citation>
    <scope>NUCLEOTIDE SEQUENCE [LARGE SCALE GENOMIC DNA]</scope>
    <source>
        <strain evidence="1 2">RL05</strain>
    </source>
</reference>
<evidence type="ECO:0000313" key="1">
    <source>
        <dbReference type="EMBL" id="TDN34586.1"/>
    </source>
</evidence>
<sequence>MYETSNISNNGEFSLSIGHHSVVQKGDVGQNYIYALQLRDNQKSTYVLRRSKNGGNFNTILDLHGSAAGHTQTWSYAGPNNWFIGTKPSGSWAIQIARVNIKTNGGRHTTHYDFPRLAHLDRAGNVPYTGSLVRAEAAVSPDHTKFLLVTVDNNGKGYFTIYNLAAINDALDSVQYNSGAQRYYDIGKISESDVVNKFTIDRLYSGDVNDKSYILHSLQGFDVDNNLNVFISSQKAPIIDSATGRFPAGNTFHKEILVIPANARDDQNQWTNVNLSASGVIDKPGTGRHTEVEGIQAIDANNAYLTVAYHIKKYDSLAGEYKSYTDYSTIYKLSWY</sequence>
<dbReference type="EMBL" id="NKLP01000006">
    <property type="protein sequence ID" value="TDN34586.1"/>
    <property type="molecule type" value="Genomic_DNA"/>
</dbReference>
<gene>
    <name evidence="1" type="ORF">CEE75_00335</name>
</gene>
<dbReference type="Pfam" id="PF17312">
    <property type="entry name" value="Helveticin_J"/>
    <property type="match status" value="1"/>
</dbReference>
<dbReference type="GO" id="GO:0042742">
    <property type="term" value="P:defense response to bacterium"/>
    <property type="evidence" value="ECO:0007669"/>
    <property type="project" value="InterPro"/>
</dbReference>
<proteinExistence type="predicted"/>
<evidence type="ECO:0000313" key="2">
    <source>
        <dbReference type="Proteomes" id="UP000295195"/>
    </source>
</evidence>
<dbReference type="InterPro" id="IPR035280">
    <property type="entry name" value="Helveticin_J"/>
</dbReference>
<comment type="caution">
    <text evidence="1">The sequence shown here is derived from an EMBL/GenBank/DDBJ whole genome shotgun (WGS) entry which is preliminary data.</text>
</comment>
<accession>A0A4R6CX21</accession>
<dbReference type="AlphaFoldDB" id="A0A4R6CX21"/>
<dbReference type="Proteomes" id="UP000295195">
    <property type="component" value="Unassembled WGS sequence"/>
</dbReference>
<dbReference type="RefSeq" id="WP_005729773.1">
    <property type="nucleotide sequence ID" value="NZ_CAZZQD010000001.1"/>
</dbReference>
<protein>
    <submittedName>
        <fullName evidence="1">Bacteriocin</fullName>
    </submittedName>
</protein>
<organism evidence="1 2">
    <name type="scientific">Lactobacillus crispatus</name>
    <dbReference type="NCBI Taxonomy" id="47770"/>
    <lineage>
        <taxon>Bacteria</taxon>
        <taxon>Bacillati</taxon>
        <taxon>Bacillota</taxon>
        <taxon>Bacilli</taxon>
        <taxon>Lactobacillales</taxon>
        <taxon>Lactobacillaceae</taxon>
        <taxon>Lactobacillus</taxon>
    </lineage>
</organism>
<name>A0A4R6CX21_9LACO</name>